<dbReference type="InterPro" id="IPR028042">
    <property type="entry name" value="DUF4639"/>
</dbReference>
<dbReference type="AlphaFoldDB" id="A0A669PDM7"/>
<dbReference type="PANTHER" id="PTHR34438:SF1">
    <property type="entry name" value="CHROMOSOME 2 OPEN READING FRAME 81"/>
    <property type="match status" value="1"/>
</dbReference>
<dbReference type="Ensembl" id="ENSPCLT00000009794.1">
    <property type="protein sequence ID" value="ENSPCLP00000007132.1"/>
    <property type="gene ID" value="ENSPCLG00000005941.1"/>
</dbReference>
<dbReference type="Proteomes" id="UP000472261">
    <property type="component" value="Unplaced"/>
</dbReference>
<reference evidence="2" key="1">
    <citation type="submission" date="2025-08" db="UniProtKB">
        <authorList>
            <consortium name="Ensembl"/>
        </authorList>
    </citation>
    <scope>IDENTIFICATION</scope>
</reference>
<dbReference type="Pfam" id="PF15479">
    <property type="entry name" value="DUF4639"/>
    <property type="match status" value="1"/>
</dbReference>
<feature type="compositionally biased region" description="Low complexity" evidence="1">
    <location>
        <begin position="295"/>
        <end position="312"/>
    </location>
</feature>
<feature type="region of interest" description="Disordered" evidence="1">
    <location>
        <begin position="1"/>
        <end position="35"/>
    </location>
</feature>
<feature type="region of interest" description="Disordered" evidence="1">
    <location>
        <begin position="174"/>
        <end position="201"/>
    </location>
</feature>
<reference evidence="2" key="2">
    <citation type="submission" date="2025-09" db="UniProtKB">
        <authorList>
            <consortium name="Ensembl"/>
        </authorList>
    </citation>
    <scope>IDENTIFICATION</scope>
</reference>
<feature type="region of interest" description="Disordered" evidence="1">
    <location>
        <begin position="244"/>
        <end position="332"/>
    </location>
</feature>
<feature type="region of interest" description="Disordered" evidence="1">
    <location>
        <begin position="360"/>
        <end position="379"/>
    </location>
</feature>
<proteinExistence type="predicted"/>
<feature type="compositionally biased region" description="Low complexity" evidence="1">
    <location>
        <begin position="1"/>
        <end position="15"/>
    </location>
</feature>
<dbReference type="OMA" id="ILFVAEW"/>
<sequence length="399" mass="42835">AEHAQVVVQRRGAAAQRDRGDKARTPSAAPPDAAPGRLCEAQWLSVLAAEERDDVVGDAVAELLAAVVERRFQAELARQCVPFAVSRARAELLRAAAWRFPARDEGDAALEAAGAWREDEEPQPAATEAWAEGAVPTLRARPAPGHGEVMRLSLPPQHRGFLFSSHVGPGWGSRLSGSPAVPAPLSPKTARPRRLPGVKHPEPQLWTEVSDAAEADGHGVSQPPSCSDLMKVWAWRSPRDEVRACNRRSTAQPDPSVRWIQPQVEVLDSGTKTERQPRPLRHRRQPRRPSGRDVGPGASSSPRGPAAAGAPRLLPPIPGAQQPSSSQSPVRGSLLGTVQLAPGVTIRHGGSEGRRLCLPVQREDEEEETGEAKRDLRPLRPAVPFPAIAVRQVTGDGVP</sequence>
<protein>
    <submittedName>
        <fullName evidence="2">Uncharacterized protein</fullName>
    </submittedName>
</protein>
<feature type="compositionally biased region" description="Low complexity" evidence="1">
    <location>
        <begin position="319"/>
        <end position="329"/>
    </location>
</feature>
<dbReference type="PANTHER" id="PTHR34438">
    <property type="entry name" value="SI:DKEY-97L20.6"/>
    <property type="match status" value="1"/>
</dbReference>
<keyword evidence="3" id="KW-1185">Reference proteome</keyword>
<feature type="compositionally biased region" description="Basic residues" evidence="1">
    <location>
        <begin position="278"/>
        <end position="289"/>
    </location>
</feature>
<organism evidence="2 3">
    <name type="scientific">Phasianus colchicus</name>
    <name type="common">Common pheasant</name>
    <dbReference type="NCBI Taxonomy" id="9054"/>
    <lineage>
        <taxon>Eukaryota</taxon>
        <taxon>Metazoa</taxon>
        <taxon>Chordata</taxon>
        <taxon>Craniata</taxon>
        <taxon>Vertebrata</taxon>
        <taxon>Euteleostomi</taxon>
        <taxon>Archelosauria</taxon>
        <taxon>Archosauria</taxon>
        <taxon>Dinosauria</taxon>
        <taxon>Saurischia</taxon>
        <taxon>Theropoda</taxon>
        <taxon>Coelurosauria</taxon>
        <taxon>Aves</taxon>
        <taxon>Neognathae</taxon>
        <taxon>Galloanserae</taxon>
        <taxon>Galliformes</taxon>
        <taxon>Phasianidae</taxon>
        <taxon>Phasianinae</taxon>
        <taxon>Phasianus</taxon>
    </lineage>
</organism>
<name>A0A669PDM7_PHACC</name>
<accession>A0A669PDM7</accession>
<evidence type="ECO:0000256" key="1">
    <source>
        <dbReference type="SAM" id="MobiDB-lite"/>
    </source>
</evidence>
<evidence type="ECO:0000313" key="2">
    <source>
        <dbReference type="Ensembl" id="ENSPCLP00000007132.1"/>
    </source>
</evidence>
<evidence type="ECO:0000313" key="3">
    <source>
        <dbReference type="Proteomes" id="UP000472261"/>
    </source>
</evidence>